<dbReference type="PROSITE" id="PS50011">
    <property type="entry name" value="PROTEIN_KINASE_DOM"/>
    <property type="match status" value="1"/>
</dbReference>
<accession>A2FLH5</accession>
<evidence type="ECO:0000256" key="2">
    <source>
        <dbReference type="ARBA" id="ARBA00022679"/>
    </source>
</evidence>
<dbReference type="STRING" id="5722.A2FLH5"/>
<dbReference type="RefSeq" id="XP_001307188.1">
    <property type="nucleotide sequence ID" value="XM_001307187.1"/>
</dbReference>
<reference evidence="7" key="1">
    <citation type="submission" date="2006-10" db="EMBL/GenBank/DDBJ databases">
        <authorList>
            <person name="Amadeo P."/>
            <person name="Zhao Q."/>
            <person name="Wortman J."/>
            <person name="Fraser-Liggett C."/>
            <person name="Carlton J."/>
        </authorList>
    </citation>
    <scope>NUCLEOTIDE SEQUENCE</scope>
    <source>
        <strain evidence="7">G3</strain>
    </source>
</reference>
<sequence length="321" mass="36447">MKVSSDIDTFEIGRIVATGDQYTVFEAIGEFTTKPAFIKKMSREYGFKINPMERTKSIKCENIVQCIDTAQDDNAFYAIYNIPVGINLAEMLKSQGKLTEQQTSGIIKQVLTAACYCHSQGYGLLNLCLSNVYMDKNDFIEILDFSFNCQYNKDEFINEYPHSLYTAPPEFFSRQKFLVQLADSWSIGILTYNLISGHYPWPNIRQVEEVPGSVIKPPPILLHNSTPCTNFIQKMMMVDDACRFSITQALNHVWITHGRCSIPRLNVKSDQNLNERIAASRIAKIDFGKSSVCKRSTSLTNQKLLKVRPTNSFSKTDLVLL</sequence>
<gene>
    <name evidence="7" type="ORF">TVAG_480750</name>
</gene>
<evidence type="ECO:0000256" key="1">
    <source>
        <dbReference type="ARBA" id="ARBA00022527"/>
    </source>
</evidence>
<dbReference type="Pfam" id="PF00069">
    <property type="entry name" value="Pkinase"/>
    <property type="match status" value="1"/>
</dbReference>
<keyword evidence="1" id="KW-0723">Serine/threonine-protein kinase</keyword>
<dbReference type="KEGG" id="tva:4751987"/>
<dbReference type="InterPro" id="IPR011009">
    <property type="entry name" value="Kinase-like_dom_sf"/>
</dbReference>
<dbReference type="Proteomes" id="UP000001542">
    <property type="component" value="Unassembled WGS sequence"/>
</dbReference>
<evidence type="ECO:0000256" key="3">
    <source>
        <dbReference type="ARBA" id="ARBA00022741"/>
    </source>
</evidence>
<dbReference type="EMBL" id="DS113868">
    <property type="protein sequence ID" value="EAX94258.1"/>
    <property type="molecule type" value="Genomic_DNA"/>
</dbReference>
<dbReference type="SMR" id="A2FLH5"/>
<dbReference type="VEuPathDB" id="TrichDB:TVAGG3_0907790"/>
<keyword evidence="2" id="KW-0808">Transferase</keyword>
<dbReference type="OrthoDB" id="5859392at2759"/>
<dbReference type="eggNOG" id="KOG0583">
    <property type="taxonomic scope" value="Eukaryota"/>
</dbReference>
<keyword evidence="3" id="KW-0547">Nucleotide-binding</keyword>
<dbReference type="FunFam" id="1.10.510.10:FF:001805">
    <property type="entry name" value="CAMK family protein kinase"/>
    <property type="match status" value="1"/>
</dbReference>
<evidence type="ECO:0000313" key="7">
    <source>
        <dbReference type="EMBL" id="EAX94258.1"/>
    </source>
</evidence>
<dbReference type="GO" id="GO:0005524">
    <property type="term" value="F:ATP binding"/>
    <property type="evidence" value="ECO:0007669"/>
    <property type="project" value="UniProtKB-KW"/>
</dbReference>
<evidence type="ECO:0000256" key="4">
    <source>
        <dbReference type="ARBA" id="ARBA00022777"/>
    </source>
</evidence>
<evidence type="ECO:0000313" key="8">
    <source>
        <dbReference type="Proteomes" id="UP000001542"/>
    </source>
</evidence>
<dbReference type="PANTHER" id="PTHR24346">
    <property type="entry name" value="MAP/MICROTUBULE AFFINITY-REGULATING KINASE"/>
    <property type="match status" value="1"/>
</dbReference>
<keyword evidence="5" id="KW-0067">ATP-binding</keyword>
<evidence type="ECO:0000259" key="6">
    <source>
        <dbReference type="PROSITE" id="PS50011"/>
    </source>
</evidence>
<dbReference type="GO" id="GO:0004674">
    <property type="term" value="F:protein serine/threonine kinase activity"/>
    <property type="evidence" value="ECO:0000318"/>
    <property type="project" value="GO_Central"/>
</dbReference>
<dbReference type="AlphaFoldDB" id="A2FLH5"/>
<protein>
    <submittedName>
        <fullName evidence="7">CAMK family protein kinase</fullName>
    </submittedName>
</protein>
<keyword evidence="4 7" id="KW-0418">Kinase</keyword>
<proteinExistence type="predicted"/>
<reference evidence="7" key="2">
    <citation type="journal article" date="2007" name="Science">
        <title>Draft genome sequence of the sexually transmitted pathogen Trichomonas vaginalis.</title>
        <authorList>
            <person name="Carlton J.M."/>
            <person name="Hirt R.P."/>
            <person name="Silva J.C."/>
            <person name="Delcher A.L."/>
            <person name="Schatz M."/>
            <person name="Zhao Q."/>
            <person name="Wortman J.R."/>
            <person name="Bidwell S.L."/>
            <person name="Alsmark U.C.M."/>
            <person name="Besteiro S."/>
            <person name="Sicheritz-Ponten T."/>
            <person name="Noel C.J."/>
            <person name="Dacks J.B."/>
            <person name="Foster P.G."/>
            <person name="Simillion C."/>
            <person name="Van de Peer Y."/>
            <person name="Miranda-Saavedra D."/>
            <person name="Barton G.J."/>
            <person name="Westrop G.D."/>
            <person name="Mueller S."/>
            <person name="Dessi D."/>
            <person name="Fiori P.L."/>
            <person name="Ren Q."/>
            <person name="Paulsen I."/>
            <person name="Zhang H."/>
            <person name="Bastida-Corcuera F.D."/>
            <person name="Simoes-Barbosa A."/>
            <person name="Brown M.T."/>
            <person name="Hayes R.D."/>
            <person name="Mukherjee M."/>
            <person name="Okumura C.Y."/>
            <person name="Schneider R."/>
            <person name="Smith A.J."/>
            <person name="Vanacova S."/>
            <person name="Villalvazo M."/>
            <person name="Haas B.J."/>
            <person name="Pertea M."/>
            <person name="Feldblyum T.V."/>
            <person name="Utterback T.R."/>
            <person name="Shu C.L."/>
            <person name="Osoegawa K."/>
            <person name="de Jong P.J."/>
            <person name="Hrdy I."/>
            <person name="Horvathova L."/>
            <person name="Zubacova Z."/>
            <person name="Dolezal P."/>
            <person name="Malik S.B."/>
            <person name="Logsdon J.M. Jr."/>
            <person name="Henze K."/>
            <person name="Gupta A."/>
            <person name="Wang C.C."/>
            <person name="Dunne R.L."/>
            <person name="Upcroft J.A."/>
            <person name="Upcroft P."/>
            <person name="White O."/>
            <person name="Salzberg S.L."/>
            <person name="Tang P."/>
            <person name="Chiu C.-H."/>
            <person name="Lee Y.-S."/>
            <person name="Embley T.M."/>
            <person name="Coombs G.H."/>
            <person name="Mottram J.C."/>
            <person name="Tachezy J."/>
            <person name="Fraser-Liggett C.M."/>
            <person name="Johnson P.J."/>
        </authorList>
    </citation>
    <scope>NUCLEOTIDE SEQUENCE [LARGE SCALE GENOMIC DNA]</scope>
    <source>
        <strain evidence="7">G3</strain>
    </source>
</reference>
<organism evidence="7 8">
    <name type="scientific">Trichomonas vaginalis (strain ATCC PRA-98 / G3)</name>
    <dbReference type="NCBI Taxonomy" id="412133"/>
    <lineage>
        <taxon>Eukaryota</taxon>
        <taxon>Metamonada</taxon>
        <taxon>Parabasalia</taxon>
        <taxon>Trichomonadida</taxon>
        <taxon>Trichomonadidae</taxon>
        <taxon>Trichomonas</taxon>
    </lineage>
</organism>
<keyword evidence="8" id="KW-1185">Reference proteome</keyword>
<dbReference type="PANTHER" id="PTHR24346:SF82">
    <property type="entry name" value="KP78A-RELATED"/>
    <property type="match status" value="1"/>
</dbReference>
<dbReference type="VEuPathDB" id="TrichDB:TVAG_480750"/>
<evidence type="ECO:0000256" key="5">
    <source>
        <dbReference type="ARBA" id="ARBA00022840"/>
    </source>
</evidence>
<dbReference type="Gene3D" id="1.10.510.10">
    <property type="entry name" value="Transferase(Phosphotransferase) domain 1"/>
    <property type="match status" value="1"/>
</dbReference>
<dbReference type="SMART" id="SM00220">
    <property type="entry name" value="S_TKc"/>
    <property type="match status" value="1"/>
</dbReference>
<feature type="domain" description="Protein kinase" evidence="6">
    <location>
        <begin position="10"/>
        <end position="255"/>
    </location>
</feature>
<dbReference type="SUPFAM" id="SSF56112">
    <property type="entry name" value="Protein kinase-like (PK-like)"/>
    <property type="match status" value="1"/>
</dbReference>
<name>A2FLH5_TRIV3</name>
<dbReference type="InterPro" id="IPR000719">
    <property type="entry name" value="Prot_kinase_dom"/>
</dbReference>
<dbReference type="InParanoid" id="A2FLH5"/>